<sequence length="38" mass="4689">MRNLWKLRKLLEFPELKAQENQLSIVMERKSMKKFNPL</sequence>
<evidence type="ECO:0000313" key="2">
    <source>
        <dbReference type="Proteomes" id="UP000237105"/>
    </source>
</evidence>
<name>A0A2P5AJW6_PARAD</name>
<evidence type="ECO:0000313" key="1">
    <source>
        <dbReference type="EMBL" id="PON36839.1"/>
    </source>
</evidence>
<reference evidence="2" key="1">
    <citation type="submission" date="2016-06" db="EMBL/GenBank/DDBJ databases">
        <title>Parallel loss of symbiosis genes in relatives of nitrogen-fixing non-legume Parasponia.</title>
        <authorList>
            <person name="Van Velzen R."/>
            <person name="Holmer R."/>
            <person name="Bu F."/>
            <person name="Rutten L."/>
            <person name="Van Zeijl A."/>
            <person name="Liu W."/>
            <person name="Santuari L."/>
            <person name="Cao Q."/>
            <person name="Sharma T."/>
            <person name="Shen D."/>
            <person name="Roswanjaya Y."/>
            <person name="Wardhani T."/>
            <person name="Kalhor M.S."/>
            <person name="Jansen J."/>
            <person name="Van den Hoogen J."/>
            <person name="Gungor B."/>
            <person name="Hartog M."/>
            <person name="Hontelez J."/>
            <person name="Verver J."/>
            <person name="Yang W.-C."/>
            <person name="Schijlen E."/>
            <person name="Repin R."/>
            <person name="Schilthuizen M."/>
            <person name="Schranz E."/>
            <person name="Heidstra R."/>
            <person name="Miyata K."/>
            <person name="Fedorova E."/>
            <person name="Kohlen W."/>
            <person name="Bisseling T."/>
            <person name="Smit S."/>
            <person name="Geurts R."/>
        </authorList>
    </citation>
    <scope>NUCLEOTIDE SEQUENCE [LARGE SCALE GENOMIC DNA]</scope>
    <source>
        <strain evidence="2">cv. WU1-14</strain>
    </source>
</reference>
<dbReference type="AlphaFoldDB" id="A0A2P5AJW6"/>
<organism evidence="1 2">
    <name type="scientific">Parasponia andersonii</name>
    <name type="common">Sponia andersonii</name>
    <dbReference type="NCBI Taxonomy" id="3476"/>
    <lineage>
        <taxon>Eukaryota</taxon>
        <taxon>Viridiplantae</taxon>
        <taxon>Streptophyta</taxon>
        <taxon>Embryophyta</taxon>
        <taxon>Tracheophyta</taxon>
        <taxon>Spermatophyta</taxon>
        <taxon>Magnoliopsida</taxon>
        <taxon>eudicotyledons</taxon>
        <taxon>Gunneridae</taxon>
        <taxon>Pentapetalae</taxon>
        <taxon>rosids</taxon>
        <taxon>fabids</taxon>
        <taxon>Rosales</taxon>
        <taxon>Cannabaceae</taxon>
        <taxon>Parasponia</taxon>
    </lineage>
</organism>
<keyword evidence="2" id="KW-1185">Reference proteome</keyword>
<accession>A0A2P5AJW6</accession>
<proteinExistence type="predicted"/>
<protein>
    <submittedName>
        <fullName evidence="1">Uncharacterized protein</fullName>
    </submittedName>
</protein>
<comment type="caution">
    <text evidence="1">The sequence shown here is derived from an EMBL/GenBank/DDBJ whole genome shotgun (WGS) entry which is preliminary data.</text>
</comment>
<dbReference type="Proteomes" id="UP000237105">
    <property type="component" value="Unassembled WGS sequence"/>
</dbReference>
<gene>
    <name evidence="1" type="ORF">PanWU01x14_325310</name>
</gene>
<dbReference type="EMBL" id="JXTB01000552">
    <property type="protein sequence ID" value="PON36839.1"/>
    <property type="molecule type" value="Genomic_DNA"/>
</dbReference>